<dbReference type="EMBL" id="BDIP01009122">
    <property type="protein sequence ID" value="GIQ92171.1"/>
    <property type="molecule type" value="Genomic_DNA"/>
</dbReference>
<evidence type="ECO:0000313" key="2">
    <source>
        <dbReference type="Proteomes" id="UP000265618"/>
    </source>
</evidence>
<proteinExistence type="predicted"/>
<organism evidence="1 2">
    <name type="scientific">Kipferlia bialata</name>
    <dbReference type="NCBI Taxonomy" id="797122"/>
    <lineage>
        <taxon>Eukaryota</taxon>
        <taxon>Metamonada</taxon>
        <taxon>Carpediemonas-like organisms</taxon>
        <taxon>Kipferlia</taxon>
    </lineage>
</organism>
<dbReference type="AlphaFoldDB" id="A0A9K3GRX3"/>
<comment type="caution">
    <text evidence="1">The sequence shown here is derived from an EMBL/GenBank/DDBJ whole genome shotgun (WGS) entry which is preliminary data.</text>
</comment>
<keyword evidence="2" id="KW-1185">Reference proteome</keyword>
<dbReference type="Proteomes" id="UP000265618">
    <property type="component" value="Unassembled WGS sequence"/>
</dbReference>
<accession>A0A9K3GRX3</accession>
<feature type="non-terminal residue" evidence="1">
    <location>
        <position position="1"/>
    </location>
</feature>
<gene>
    <name evidence="1" type="ORF">KIPB_015797</name>
</gene>
<evidence type="ECO:0000313" key="1">
    <source>
        <dbReference type="EMBL" id="GIQ92171.1"/>
    </source>
</evidence>
<reference evidence="1 2" key="1">
    <citation type="journal article" date="2018" name="PLoS ONE">
        <title>The draft genome of Kipferlia bialata reveals reductive genome evolution in fornicate parasites.</title>
        <authorList>
            <person name="Tanifuji G."/>
            <person name="Takabayashi S."/>
            <person name="Kume K."/>
            <person name="Takagi M."/>
            <person name="Nakayama T."/>
            <person name="Kamikawa R."/>
            <person name="Inagaki Y."/>
            <person name="Hashimoto T."/>
        </authorList>
    </citation>
    <scope>NUCLEOTIDE SEQUENCE [LARGE SCALE GENOMIC DNA]</scope>
    <source>
        <strain evidence="1">NY0173</strain>
    </source>
</reference>
<sequence>TLLTQEPQCLTSEGRAAVATGLEAHMRRVIPAMQQKDYGEKEGDEKPVLFTPLFASRLAAVLSTVRTLCKPG</sequence>
<name>A0A9K3GRX3_9EUKA</name>
<feature type="non-terminal residue" evidence="1">
    <location>
        <position position="72"/>
    </location>
</feature>
<protein>
    <submittedName>
        <fullName evidence="1">Uncharacterized protein</fullName>
    </submittedName>
</protein>